<proteinExistence type="predicted"/>
<accession>A0A8H6MCY7</accession>
<dbReference type="Proteomes" id="UP000521943">
    <property type="component" value="Unassembled WGS sequence"/>
</dbReference>
<keyword evidence="2" id="KW-1185">Reference proteome</keyword>
<name>A0A8H6MCY7_9AGAR</name>
<organism evidence="1 2">
    <name type="scientific">Ephemerocybe angulata</name>
    <dbReference type="NCBI Taxonomy" id="980116"/>
    <lineage>
        <taxon>Eukaryota</taxon>
        <taxon>Fungi</taxon>
        <taxon>Dikarya</taxon>
        <taxon>Basidiomycota</taxon>
        <taxon>Agaricomycotina</taxon>
        <taxon>Agaricomycetes</taxon>
        <taxon>Agaricomycetidae</taxon>
        <taxon>Agaricales</taxon>
        <taxon>Agaricineae</taxon>
        <taxon>Psathyrellaceae</taxon>
        <taxon>Ephemerocybe</taxon>
    </lineage>
</organism>
<sequence length="228" mass="25491">MNRCMGARLQYPEEPWYASARPSGRYHQNPFYTFPTQILPFEDNSPLYRRGATRGPPSVYDAAGYGGRDPYRAGNARRRQQVPDDLTFDNIAPTGTEPPQAVYAPYAPQYQSAPQAHSSAPAAYPHYAPSQQLPPMQQVRPVPMYLSTNRLLNRTPGVLQLPIPRSRLHNSYQRMRQVLQALIIQGPESKQLQGHHLEHRAPSDALALGAGLATTANHPQAQRLVLPH</sequence>
<gene>
    <name evidence="1" type="ORF">DFP72DRAFT_135776</name>
</gene>
<evidence type="ECO:0000313" key="1">
    <source>
        <dbReference type="EMBL" id="KAF6759497.1"/>
    </source>
</evidence>
<evidence type="ECO:0000313" key="2">
    <source>
        <dbReference type="Proteomes" id="UP000521943"/>
    </source>
</evidence>
<reference evidence="1 2" key="1">
    <citation type="submission" date="2020-07" db="EMBL/GenBank/DDBJ databases">
        <title>Comparative genomics of pyrophilous fungi reveals a link between fire events and developmental genes.</title>
        <authorList>
            <consortium name="DOE Joint Genome Institute"/>
            <person name="Steindorff A.S."/>
            <person name="Carver A."/>
            <person name="Calhoun S."/>
            <person name="Stillman K."/>
            <person name="Liu H."/>
            <person name="Lipzen A."/>
            <person name="Pangilinan J."/>
            <person name="Labutti K."/>
            <person name="Bruns T.D."/>
            <person name="Grigoriev I.V."/>
        </authorList>
    </citation>
    <scope>NUCLEOTIDE SEQUENCE [LARGE SCALE GENOMIC DNA]</scope>
    <source>
        <strain evidence="1 2">CBS 144469</strain>
    </source>
</reference>
<comment type="caution">
    <text evidence="1">The sequence shown here is derived from an EMBL/GenBank/DDBJ whole genome shotgun (WGS) entry which is preliminary data.</text>
</comment>
<dbReference type="AlphaFoldDB" id="A0A8H6MCY7"/>
<dbReference type="EMBL" id="JACGCI010000015">
    <property type="protein sequence ID" value="KAF6759497.1"/>
    <property type="molecule type" value="Genomic_DNA"/>
</dbReference>
<protein>
    <submittedName>
        <fullName evidence="1">Uncharacterized protein</fullName>
    </submittedName>
</protein>